<protein>
    <submittedName>
        <fullName evidence="1">Uncharacterized protein</fullName>
    </submittedName>
</protein>
<proteinExistence type="predicted"/>
<keyword evidence="2" id="KW-1185">Reference proteome</keyword>
<organism evidence="1 2">
    <name type="scientific">Microbacterium phage Caron</name>
    <dbReference type="NCBI Taxonomy" id="3028494"/>
    <lineage>
        <taxon>Viruses</taxon>
        <taxon>Duplodnaviria</taxon>
        <taxon>Heunggongvirae</taxon>
        <taxon>Uroviricota</taxon>
        <taxon>Caudoviricetes</taxon>
        <taxon>Casidaviridae</taxon>
        <taxon>Barnstormervirus</taxon>
        <taxon>Barnstormervirus caron</taxon>
    </lineage>
</organism>
<sequence>MTTDATTATAPALALGKCPRCKSGVSATRAEAIEASWQVLSPCCRRWTALQGVRGEVTARECGSHCTDATGLGCKCECGGAQHGIAWRIR</sequence>
<name>A0AAF0CJJ8_9CAUD</name>
<evidence type="ECO:0000313" key="1">
    <source>
        <dbReference type="EMBL" id="WDS52100.1"/>
    </source>
</evidence>
<accession>A0AAF0CJJ8</accession>
<reference evidence="2" key="1">
    <citation type="submission" date="2023-01" db="EMBL/GenBank/DDBJ databases">
        <authorList>
            <person name="Bendele M."/>
            <person name="Baldwin A.R."/>
            <person name="Chauncey H.A."/>
            <person name="Connelly K.A."/>
            <person name="Daniel I."/>
            <person name="Fitzgerald E.B."/>
            <person name="McKinney B.E."/>
            <person name="Murray D.M."/>
            <person name="Parshall S."/>
            <person name="Stokes L.T."/>
            <person name="Tanaka K.N."/>
            <person name="Vinson E.C."/>
            <person name="Klevikis C."/>
            <person name="Temple L."/>
            <person name="Utz L."/>
            <person name="Rinehart C.A."/>
            <person name="Garlena R.A."/>
            <person name="Russell D.A."/>
            <person name="Jacobs-Sera D."/>
            <person name="Hatfull G.F."/>
        </authorList>
    </citation>
    <scope>NUCLEOTIDE SEQUENCE [LARGE SCALE GENOMIC DNA]</scope>
</reference>
<gene>
    <name evidence="1" type="primary">74</name>
    <name evidence="1" type="ORF">SEA_CARON_74</name>
</gene>
<dbReference type="Proteomes" id="UP001219759">
    <property type="component" value="Segment"/>
</dbReference>
<dbReference type="EMBL" id="OQ190481">
    <property type="protein sequence ID" value="WDS52100.1"/>
    <property type="molecule type" value="Genomic_DNA"/>
</dbReference>
<evidence type="ECO:0000313" key="2">
    <source>
        <dbReference type="Proteomes" id="UP001219759"/>
    </source>
</evidence>